<feature type="compositionally biased region" description="Low complexity" evidence="1">
    <location>
        <begin position="618"/>
        <end position="640"/>
    </location>
</feature>
<accession>A0A1Y2GDL8</accession>
<dbReference type="Proteomes" id="UP000193648">
    <property type="component" value="Unassembled WGS sequence"/>
</dbReference>
<dbReference type="RefSeq" id="XP_021877763.1">
    <property type="nucleotide sequence ID" value="XM_022029472.1"/>
</dbReference>
<feature type="region of interest" description="Disordered" evidence="1">
    <location>
        <begin position="842"/>
        <end position="905"/>
    </location>
</feature>
<feature type="region of interest" description="Disordered" evidence="1">
    <location>
        <begin position="21"/>
        <end position="49"/>
    </location>
</feature>
<feature type="compositionally biased region" description="Polar residues" evidence="1">
    <location>
        <begin position="641"/>
        <end position="652"/>
    </location>
</feature>
<comment type="caution">
    <text evidence="2">The sequence shown here is derived from an EMBL/GenBank/DDBJ whole genome shotgun (WGS) entry which is preliminary data.</text>
</comment>
<dbReference type="InParanoid" id="A0A1Y2GDL8"/>
<feature type="region of interest" description="Disordered" evidence="1">
    <location>
        <begin position="120"/>
        <end position="140"/>
    </location>
</feature>
<feature type="compositionally biased region" description="Polar residues" evidence="1">
    <location>
        <begin position="578"/>
        <end position="588"/>
    </location>
</feature>
<evidence type="ECO:0000313" key="2">
    <source>
        <dbReference type="EMBL" id="ORZ06967.1"/>
    </source>
</evidence>
<proteinExistence type="predicted"/>
<dbReference type="OrthoDB" id="2438315at2759"/>
<reference evidence="2 3" key="1">
    <citation type="submission" date="2016-07" db="EMBL/GenBank/DDBJ databases">
        <title>Pervasive Adenine N6-methylation of Active Genes in Fungi.</title>
        <authorList>
            <consortium name="DOE Joint Genome Institute"/>
            <person name="Mondo S.J."/>
            <person name="Dannebaum R.O."/>
            <person name="Kuo R.C."/>
            <person name="Labutti K."/>
            <person name="Haridas S."/>
            <person name="Kuo A."/>
            <person name="Salamov A."/>
            <person name="Ahrendt S.R."/>
            <person name="Lipzen A."/>
            <person name="Sullivan W."/>
            <person name="Andreopoulos W.B."/>
            <person name="Clum A."/>
            <person name="Lindquist E."/>
            <person name="Daum C."/>
            <person name="Ramamoorthy G.K."/>
            <person name="Gryganskyi A."/>
            <person name="Culley D."/>
            <person name="Magnuson J.K."/>
            <person name="James T.Y."/>
            <person name="O'Malley M.A."/>
            <person name="Stajich J.E."/>
            <person name="Spatafora J.W."/>
            <person name="Visel A."/>
            <person name="Grigoriev I.V."/>
        </authorList>
    </citation>
    <scope>NUCLEOTIDE SEQUENCE [LARGE SCALE GENOMIC DNA]</scope>
    <source>
        <strain evidence="2 3">NRRL 3116</strain>
    </source>
</reference>
<feature type="compositionally biased region" description="Basic and acidic residues" evidence="1">
    <location>
        <begin position="37"/>
        <end position="48"/>
    </location>
</feature>
<feature type="region of interest" description="Disordered" evidence="1">
    <location>
        <begin position="566"/>
        <end position="588"/>
    </location>
</feature>
<evidence type="ECO:0000313" key="3">
    <source>
        <dbReference type="Proteomes" id="UP000193648"/>
    </source>
</evidence>
<dbReference type="GeneID" id="33571315"/>
<dbReference type="AlphaFoldDB" id="A0A1Y2GDL8"/>
<feature type="region of interest" description="Disordered" evidence="1">
    <location>
        <begin position="618"/>
        <end position="667"/>
    </location>
</feature>
<dbReference type="EMBL" id="MCFF01000043">
    <property type="protein sequence ID" value="ORZ06967.1"/>
    <property type="molecule type" value="Genomic_DNA"/>
</dbReference>
<name>A0A1Y2GDL8_9FUNG</name>
<organism evidence="2 3">
    <name type="scientific">Lobosporangium transversale</name>
    <dbReference type="NCBI Taxonomy" id="64571"/>
    <lineage>
        <taxon>Eukaryota</taxon>
        <taxon>Fungi</taxon>
        <taxon>Fungi incertae sedis</taxon>
        <taxon>Mucoromycota</taxon>
        <taxon>Mortierellomycotina</taxon>
        <taxon>Mortierellomycetes</taxon>
        <taxon>Mortierellales</taxon>
        <taxon>Mortierellaceae</taxon>
        <taxon>Lobosporangium</taxon>
    </lineage>
</organism>
<feature type="compositionally biased region" description="Acidic residues" evidence="1">
    <location>
        <begin position="870"/>
        <end position="900"/>
    </location>
</feature>
<evidence type="ECO:0000256" key="1">
    <source>
        <dbReference type="SAM" id="MobiDB-lite"/>
    </source>
</evidence>
<feature type="compositionally biased region" description="Low complexity" evidence="1">
    <location>
        <begin position="844"/>
        <end position="859"/>
    </location>
</feature>
<protein>
    <submittedName>
        <fullName evidence="2">Uncharacterized protein</fullName>
    </submittedName>
</protein>
<sequence length="933" mass="101610">MTLAAQKANFAESSEIFSAEDLYPRQQKQTRPSLSIRDSRYGSRHKDPATSLDEVGFGAHVDKSVAPAGDKVALDMFIVKSDFMQVVDIKVSLVETIHVFSLLNNDDAFARAVAPSLSTTAVSSSDRQSPERKQFAKAETKPRKKLVGTYVTKIAKDYVSAQSEESHANGNHLKGYYEDHEDFRTAKSLSMYHIAMHIPENALTILDRELFKVEYMFVIKFFFKGRMGAFLEVPIEIVSKYNHNRISTISGAIFCATNSVQAVLPPVPTLTKWSESYVSERDPAINSSAAKALLLPTSSSPPSSPLAVKGEDKVDIAEASLEPVNRAITGRTVESSSSKVARFIMNTADTKQSVGLPPSRISSVRHSPPPEATYFKVQQQQASLDYAFRETKDISFTDTLKTTSTAIDQTDSTLNNKDRSAVSTAIVSIAHRAVEGPVSIQPSVKVAGAVVHQSNASSLAAGLLQKEPGPVLEANTVASKKKIGDLALIMPASVPAVRTGTKEAKVAPKAAAEEAGDDFTLTIMSNQKNYSDRDLSHLYPAQQRWSGFSESRDGGSRAYNDLIAKSSKDLPSPLPHPRNTNGALTSIKISPQQQSATFALVTSMLPAMSLFSSVGHTSVEESSSSSSGNGNGNRISSKSNTQPQYARRSLQQAELHHPKLSSRPLKSCLRERREAIPLNVTPPNHRPVQAKKKVTFAKGCTPLTSPITHQALFPGIDFGAISRANNNHSSNSSNVTQERHGYMPNYPPLSFSPPLAPAMPLACSPSRGSTLNPRLAASDNVASAPTSTTIATSIVNPNTTITTTKGSHARSSNPASPYHPFDNHPSRLSPLEKQNLGFQIKVQSPSRSNSYNNHSNSTSRKVDEVKEGESSDEDDAFEDDEGDYDYNYDDNEEDEETEEERIERRRQARVAWLARYGDAFKQVYGAVPELPPI</sequence>
<feature type="compositionally biased region" description="Basic and acidic residues" evidence="1">
    <location>
        <begin position="128"/>
        <end position="140"/>
    </location>
</feature>
<keyword evidence="3" id="KW-1185">Reference proteome</keyword>
<feature type="compositionally biased region" description="Polar residues" evidence="1">
    <location>
        <begin position="795"/>
        <end position="815"/>
    </location>
</feature>
<feature type="region of interest" description="Disordered" evidence="1">
    <location>
        <begin position="795"/>
        <end position="830"/>
    </location>
</feature>
<gene>
    <name evidence="2" type="ORF">BCR41DRAFT_412477</name>
</gene>
<feature type="compositionally biased region" description="Basic and acidic residues" evidence="1">
    <location>
        <begin position="860"/>
        <end position="869"/>
    </location>
</feature>